<dbReference type="PANTHER" id="PTHR33395:SF22">
    <property type="entry name" value="REVERSE TRANSCRIPTASE DOMAIN-CONTAINING PROTEIN"/>
    <property type="match status" value="1"/>
</dbReference>
<evidence type="ECO:0000313" key="2">
    <source>
        <dbReference type="EMBL" id="KAF0309111.1"/>
    </source>
</evidence>
<dbReference type="PANTHER" id="PTHR33395">
    <property type="entry name" value="TRANSCRIPTASE, PUTATIVE-RELATED-RELATED"/>
    <property type="match status" value="1"/>
</dbReference>
<accession>A0A6A4X3W2</accession>
<dbReference type="GO" id="GO:0061343">
    <property type="term" value="P:cell adhesion involved in heart morphogenesis"/>
    <property type="evidence" value="ECO:0007669"/>
    <property type="project" value="TreeGrafter"/>
</dbReference>
<dbReference type="GO" id="GO:0007508">
    <property type="term" value="P:larval heart development"/>
    <property type="evidence" value="ECO:0007669"/>
    <property type="project" value="TreeGrafter"/>
</dbReference>
<dbReference type="SUPFAM" id="SSF56219">
    <property type="entry name" value="DNase I-like"/>
    <property type="match status" value="1"/>
</dbReference>
<evidence type="ECO:0000313" key="3">
    <source>
        <dbReference type="Proteomes" id="UP000440578"/>
    </source>
</evidence>
<dbReference type="Proteomes" id="UP000440578">
    <property type="component" value="Unassembled WGS sequence"/>
</dbReference>
<protein>
    <recommendedName>
        <fullName evidence="1">Endonuclease/exonuclease/phosphatase domain-containing protein</fullName>
    </recommendedName>
</protein>
<dbReference type="InterPro" id="IPR036691">
    <property type="entry name" value="Endo/exonu/phosph_ase_sf"/>
</dbReference>
<name>A0A6A4X3W2_AMPAM</name>
<dbReference type="Gene3D" id="3.60.10.10">
    <property type="entry name" value="Endonuclease/exonuclease/phosphatase"/>
    <property type="match status" value="1"/>
</dbReference>
<dbReference type="GO" id="GO:0031012">
    <property type="term" value="C:extracellular matrix"/>
    <property type="evidence" value="ECO:0007669"/>
    <property type="project" value="TreeGrafter"/>
</dbReference>
<evidence type="ECO:0000259" key="1">
    <source>
        <dbReference type="Pfam" id="PF03372"/>
    </source>
</evidence>
<dbReference type="InterPro" id="IPR005135">
    <property type="entry name" value="Endo/exonuclease/phosphatase"/>
</dbReference>
<gene>
    <name evidence="2" type="ORF">FJT64_019712</name>
</gene>
<comment type="caution">
    <text evidence="2">The sequence shown here is derived from an EMBL/GenBank/DDBJ whole genome shotgun (WGS) entry which is preliminary data.</text>
</comment>
<feature type="domain" description="Endonuclease/exonuclease/phosphatase" evidence="1">
    <location>
        <begin position="16"/>
        <end position="134"/>
    </location>
</feature>
<organism evidence="2 3">
    <name type="scientific">Amphibalanus amphitrite</name>
    <name type="common">Striped barnacle</name>
    <name type="synonym">Balanus amphitrite</name>
    <dbReference type="NCBI Taxonomy" id="1232801"/>
    <lineage>
        <taxon>Eukaryota</taxon>
        <taxon>Metazoa</taxon>
        <taxon>Ecdysozoa</taxon>
        <taxon>Arthropoda</taxon>
        <taxon>Crustacea</taxon>
        <taxon>Multicrustacea</taxon>
        <taxon>Cirripedia</taxon>
        <taxon>Thoracica</taxon>
        <taxon>Thoracicalcarea</taxon>
        <taxon>Balanomorpha</taxon>
        <taxon>Balanoidea</taxon>
        <taxon>Balanidae</taxon>
        <taxon>Amphibalaninae</taxon>
        <taxon>Amphibalanus</taxon>
    </lineage>
</organism>
<keyword evidence="3" id="KW-1185">Reference proteome</keyword>
<sequence>MRVAELEMPPNGPLETLWLSAAWRGGTPSTIGVVYRPPDSPVAGSIEHLEEQLRAAQCTGKPVLLLGDINFNVLDSESSPVRRYLAMLHELNMTQLVKNPTHLHPSPAALDHVVTDRLDTVASVEVLPDTISDHQPVIVSARLGRVRVPTRWRVARRWGRADWDVICLSFLEADWSGVDGATDVNECLQQFMAVWDSVIERFCPTKRVGA</sequence>
<dbReference type="EMBL" id="VIIS01000433">
    <property type="protein sequence ID" value="KAF0309111.1"/>
    <property type="molecule type" value="Genomic_DNA"/>
</dbReference>
<reference evidence="2 3" key="1">
    <citation type="submission" date="2019-07" db="EMBL/GenBank/DDBJ databases">
        <title>Draft genome assembly of a fouling barnacle, Amphibalanus amphitrite (Darwin, 1854): The first reference genome for Thecostraca.</title>
        <authorList>
            <person name="Kim W."/>
        </authorList>
    </citation>
    <scope>NUCLEOTIDE SEQUENCE [LARGE SCALE GENOMIC DNA]</scope>
    <source>
        <strain evidence="2">SNU_AA5</strain>
        <tissue evidence="2">Soma without cirri and trophi</tissue>
    </source>
</reference>
<dbReference type="GO" id="GO:0003824">
    <property type="term" value="F:catalytic activity"/>
    <property type="evidence" value="ECO:0007669"/>
    <property type="project" value="InterPro"/>
</dbReference>
<dbReference type="Pfam" id="PF03372">
    <property type="entry name" value="Exo_endo_phos"/>
    <property type="match status" value="1"/>
</dbReference>
<dbReference type="AlphaFoldDB" id="A0A6A4X3W2"/>
<proteinExistence type="predicted"/>